<reference evidence="1" key="1">
    <citation type="submission" date="2023-08" db="EMBL/GenBank/DDBJ databases">
        <title>The draft genome of Tsukamurella strandjordii strain 050030.</title>
        <authorList>
            <person name="Zhao F."/>
            <person name="Feng Y."/>
            <person name="Zong Z."/>
        </authorList>
    </citation>
    <scope>NUCLEOTIDE SEQUENCE</scope>
    <source>
        <strain evidence="1">050030</strain>
    </source>
</reference>
<accession>A0AA90S957</accession>
<organism evidence="1 2">
    <name type="scientific">Tsukamurella strandjordii</name>
    <dbReference type="NCBI Taxonomy" id="147577"/>
    <lineage>
        <taxon>Bacteria</taxon>
        <taxon>Bacillati</taxon>
        <taxon>Actinomycetota</taxon>
        <taxon>Actinomycetes</taxon>
        <taxon>Mycobacteriales</taxon>
        <taxon>Tsukamurellaceae</taxon>
        <taxon>Tsukamurella</taxon>
    </lineage>
</organism>
<dbReference type="Pfam" id="PF21893">
    <property type="entry name" value="DUF6918"/>
    <property type="match status" value="1"/>
</dbReference>
<keyword evidence="2" id="KW-1185">Reference proteome</keyword>
<sequence>MSTSLTTSLLDPARQPAVVADFASVVDAEVKDKSGLSGTAIKAAYGAVKKVSPSVIESALTKLLPEFASALDPFWADFQAQGPGDFGQYLASRGDEVGDALLAVTDRRAESTSQPALRKAYGSLRGKAKENVVAALPRVGAVVQKNAA</sequence>
<dbReference type="InterPro" id="IPR054211">
    <property type="entry name" value="DUF6918"/>
</dbReference>
<dbReference type="AlphaFoldDB" id="A0AA90S957"/>
<proteinExistence type="predicted"/>
<protein>
    <submittedName>
        <fullName evidence="1">Uncharacterized protein</fullName>
    </submittedName>
</protein>
<evidence type="ECO:0000313" key="1">
    <source>
        <dbReference type="EMBL" id="MDP0399800.1"/>
    </source>
</evidence>
<comment type="caution">
    <text evidence="1">The sequence shown here is derived from an EMBL/GenBank/DDBJ whole genome shotgun (WGS) entry which is preliminary data.</text>
</comment>
<name>A0AA90S957_9ACTN</name>
<dbReference type="Proteomes" id="UP001178281">
    <property type="component" value="Unassembled WGS sequence"/>
</dbReference>
<gene>
    <name evidence="1" type="ORF">Q7X28_17915</name>
</gene>
<dbReference type="RefSeq" id="WP_220657344.1">
    <property type="nucleotide sequence ID" value="NZ_BAAAII010000008.1"/>
</dbReference>
<dbReference type="EMBL" id="JAUTIX010000007">
    <property type="protein sequence ID" value="MDP0399800.1"/>
    <property type="molecule type" value="Genomic_DNA"/>
</dbReference>
<evidence type="ECO:0000313" key="2">
    <source>
        <dbReference type="Proteomes" id="UP001178281"/>
    </source>
</evidence>